<gene>
    <name evidence="2" type="ORF">A3Q29_16335</name>
</gene>
<dbReference type="EMBL" id="LVIE01000090">
    <property type="protein sequence ID" value="OHT24966.1"/>
    <property type="molecule type" value="Genomic_DNA"/>
</dbReference>
<reference evidence="2 3" key="1">
    <citation type="submission" date="2016-03" db="EMBL/GenBank/DDBJ databases">
        <title>Genome sequence of Providencia stuartii strain, isolated from the salivary glands of larval Lucilia sericata.</title>
        <authorList>
            <person name="Yuan Y."/>
            <person name="Zhang Y."/>
            <person name="Fu S."/>
            <person name="Crippen T.L."/>
            <person name="Visi D."/>
            <person name="Benbow M.E."/>
            <person name="Allen M."/>
            <person name="Tomberlin J.K."/>
            <person name="Sze S.-H."/>
            <person name="Tarone A.M."/>
        </authorList>
    </citation>
    <scope>NUCLEOTIDE SEQUENCE [LARGE SCALE GENOMIC DNA]</scope>
    <source>
        <strain evidence="2 3">Crippen</strain>
    </source>
</reference>
<dbReference type="Proteomes" id="UP000179588">
    <property type="component" value="Unassembled WGS sequence"/>
</dbReference>
<comment type="caution">
    <text evidence="2">The sequence shown here is derived from an EMBL/GenBank/DDBJ whole genome shotgun (WGS) entry which is preliminary data.</text>
</comment>
<accession>A0A1S1HUA7</accession>
<protein>
    <recommendedName>
        <fullName evidence="4">Siphovirus Gp157</fullName>
    </recommendedName>
</protein>
<evidence type="ECO:0000313" key="3">
    <source>
        <dbReference type="Proteomes" id="UP000179588"/>
    </source>
</evidence>
<dbReference type="InterPro" id="IPR008840">
    <property type="entry name" value="Sipho_Gp157"/>
</dbReference>
<proteinExistence type="predicted"/>
<dbReference type="AlphaFoldDB" id="A0A1S1HUA7"/>
<sequence length="166" mass="18283">MTKTTAIAMAADYSKLQLLVENGEFTAEDIADTLEGIECELGDKLDAIMLYARNLEGQAKTLDEESKRLADRKKSFENQVKNLKKYALDCLLTSGLDKLKTTKNTFTARAGVVRVIIDNEDALPNELVDVQTVNAPDKKAIKEAIENGIDVPGAHLEIGDRSLMVR</sequence>
<name>A0A1S1HUA7_PROST</name>
<keyword evidence="3" id="KW-1185">Reference proteome</keyword>
<evidence type="ECO:0000313" key="2">
    <source>
        <dbReference type="EMBL" id="OHT24966.1"/>
    </source>
</evidence>
<feature type="coiled-coil region" evidence="1">
    <location>
        <begin position="52"/>
        <end position="86"/>
    </location>
</feature>
<dbReference type="Pfam" id="PF05565">
    <property type="entry name" value="Sipho_Gp157"/>
    <property type="match status" value="1"/>
</dbReference>
<keyword evidence="1" id="KW-0175">Coiled coil</keyword>
<evidence type="ECO:0000256" key="1">
    <source>
        <dbReference type="SAM" id="Coils"/>
    </source>
</evidence>
<evidence type="ECO:0008006" key="4">
    <source>
        <dbReference type="Google" id="ProtNLM"/>
    </source>
</evidence>
<organism evidence="2 3">
    <name type="scientific">Providencia stuartii</name>
    <dbReference type="NCBI Taxonomy" id="588"/>
    <lineage>
        <taxon>Bacteria</taxon>
        <taxon>Pseudomonadati</taxon>
        <taxon>Pseudomonadota</taxon>
        <taxon>Gammaproteobacteria</taxon>
        <taxon>Enterobacterales</taxon>
        <taxon>Morganellaceae</taxon>
        <taxon>Providencia</taxon>
    </lineage>
</organism>